<keyword evidence="4" id="KW-1185">Reference proteome</keyword>
<keyword evidence="2" id="KW-1133">Transmembrane helix</keyword>
<keyword evidence="2" id="KW-0472">Membrane</keyword>
<feature type="transmembrane region" description="Helical" evidence="2">
    <location>
        <begin position="106"/>
        <end position="134"/>
    </location>
</feature>
<keyword evidence="2" id="KW-0812">Transmembrane</keyword>
<dbReference type="RefSeq" id="WP_316264664.1">
    <property type="nucleotide sequence ID" value="NZ_AP027742.1"/>
</dbReference>
<evidence type="ECO:0000313" key="3">
    <source>
        <dbReference type="EMBL" id="BDZ77630.1"/>
    </source>
</evidence>
<evidence type="ECO:0000256" key="2">
    <source>
        <dbReference type="SAM" id="Phobius"/>
    </source>
</evidence>
<reference evidence="4" key="1">
    <citation type="journal article" date="2023" name="Int. J. Syst. Evol. Microbiol.">
        <title>Claveliimonas bilis gen. nov., sp. nov., deoxycholic acid-producing bacteria isolated from human faeces, and reclassification of Sellimonas monacensis Zenner et al. 2021 as Claveliimonas monacensis comb. nov.</title>
        <authorList>
            <person name="Hisatomi A."/>
            <person name="Kastawa N.W.E.P.G."/>
            <person name="Song I."/>
            <person name="Ohkuma M."/>
            <person name="Fukiya S."/>
            <person name="Sakamoto M."/>
        </authorList>
    </citation>
    <scope>NUCLEOTIDE SEQUENCE [LARGE SCALE GENOMIC DNA]</scope>
    <source>
        <strain evidence="4">12BBH14</strain>
    </source>
</reference>
<gene>
    <name evidence="3" type="ORF">Lac1_18130</name>
</gene>
<name>A0ABN6YXW9_9FIRM</name>
<evidence type="ECO:0000313" key="4">
    <source>
        <dbReference type="Proteomes" id="UP001305815"/>
    </source>
</evidence>
<accession>A0ABN6YXW9</accession>
<feature type="transmembrane region" description="Helical" evidence="2">
    <location>
        <begin position="71"/>
        <end position="94"/>
    </location>
</feature>
<feature type="compositionally biased region" description="Polar residues" evidence="1">
    <location>
        <begin position="29"/>
        <end position="41"/>
    </location>
</feature>
<proteinExistence type="predicted"/>
<dbReference type="Proteomes" id="UP001305815">
    <property type="component" value="Chromosome"/>
</dbReference>
<organism evidence="3 4">
    <name type="scientific">Claveliimonas bilis</name>
    <dbReference type="NCBI Taxonomy" id="3028070"/>
    <lineage>
        <taxon>Bacteria</taxon>
        <taxon>Bacillati</taxon>
        <taxon>Bacillota</taxon>
        <taxon>Clostridia</taxon>
        <taxon>Lachnospirales</taxon>
        <taxon>Lachnospiraceae</taxon>
        <taxon>Claveliimonas</taxon>
    </lineage>
</organism>
<sequence length="140" mass="16056">MDNNFENTPDILEKTDSDNQNKQSSQNQTYTDPNAGYQYNSGYHYYQGDNGNYHVDNQFNMDQSPMTLGDWVLTILAWMIPCVGLVLYLVWAFGKNGNVNRRNFCRAWLIIYAVVFVLSIILFVILGVSVATMIPEYGVY</sequence>
<evidence type="ECO:0000256" key="1">
    <source>
        <dbReference type="SAM" id="MobiDB-lite"/>
    </source>
</evidence>
<protein>
    <submittedName>
        <fullName evidence="3">Uncharacterized protein</fullName>
    </submittedName>
</protein>
<feature type="region of interest" description="Disordered" evidence="1">
    <location>
        <begin position="1"/>
        <end position="43"/>
    </location>
</feature>
<dbReference type="EMBL" id="AP027742">
    <property type="protein sequence ID" value="BDZ77630.1"/>
    <property type="molecule type" value="Genomic_DNA"/>
</dbReference>